<gene>
    <name evidence="9" type="ORF">NLI96_g10576</name>
</gene>
<dbReference type="InterPro" id="IPR006809">
    <property type="entry name" value="TAFII28_dom"/>
</dbReference>
<evidence type="ECO:0000256" key="3">
    <source>
        <dbReference type="ARBA" id="ARBA00023015"/>
    </source>
</evidence>
<dbReference type="CDD" id="cd08048">
    <property type="entry name" value="HFD_TAF11"/>
    <property type="match status" value="1"/>
</dbReference>
<reference evidence="9" key="1">
    <citation type="submission" date="2022-07" db="EMBL/GenBank/DDBJ databases">
        <title>Genome Sequence of Physisporinus lineatus.</title>
        <authorList>
            <person name="Buettner E."/>
        </authorList>
    </citation>
    <scope>NUCLEOTIDE SEQUENCE</scope>
    <source>
        <strain evidence="9">VT162</strain>
    </source>
</reference>
<dbReference type="GO" id="GO:0046982">
    <property type="term" value="F:protein heterodimerization activity"/>
    <property type="evidence" value="ECO:0007669"/>
    <property type="project" value="InterPro"/>
</dbReference>
<keyword evidence="3" id="KW-0805">Transcription regulation</keyword>
<proteinExistence type="inferred from homology"/>
<feature type="domain" description="TAFII28-like protein" evidence="8">
    <location>
        <begin position="168"/>
        <end position="252"/>
    </location>
</feature>
<evidence type="ECO:0000313" key="10">
    <source>
        <dbReference type="Proteomes" id="UP001212997"/>
    </source>
</evidence>
<keyword evidence="10" id="KW-1185">Reference proteome</keyword>
<evidence type="ECO:0000256" key="7">
    <source>
        <dbReference type="SAM" id="MobiDB-lite"/>
    </source>
</evidence>
<dbReference type="Pfam" id="PF04719">
    <property type="entry name" value="TAFII28"/>
    <property type="match status" value="1"/>
</dbReference>
<dbReference type="PANTHER" id="PTHR13218:SF8">
    <property type="entry name" value="TRANSCRIPTION INITIATION FACTOR TFIID SUBUNIT 11"/>
    <property type="match status" value="1"/>
</dbReference>
<dbReference type="Gene3D" id="1.10.20.10">
    <property type="entry name" value="Histone, subunit A"/>
    <property type="match status" value="1"/>
</dbReference>
<comment type="similarity">
    <text evidence="2">Belongs to the TAF11 family.</text>
</comment>
<dbReference type="EMBL" id="JANAWD010000611">
    <property type="protein sequence ID" value="KAJ3477276.1"/>
    <property type="molecule type" value="Genomic_DNA"/>
</dbReference>
<dbReference type="Proteomes" id="UP001212997">
    <property type="component" value="Unassembled WGS sequence"/>
</dbReference>
<evidence type="ECO:0000259" key="8">
    <source>
        <dbReference type="Pfam" id="PF04719"/>
    </source>
</evidence>
<protein>
    <recommendedName>
        <fullName evidence="6">Transcription initiation factor TFIID subunit 11</fullName>
    </recommendedName>
</protein>
<keyword evidence="5" id="KW-0539">Nucleus</keyword>
<dbReference type="InterPro" id="IPR009072">
    <property type="entry name" value="Histone-fold"/>
</dbReference>
<evidence type="ECO:0000256" key="2">
    <source>
        <dbReference type="ARBA" id="ARBA00009788"/>
    </source>
</evidence>
<evidence type="ECO:0000313" key="9">
    <source>
        <dbReference type="EMBL" id="KAJ3477276.1"/>
    </source>
</evidence>
<organism evidence="9 10">
    <name type="scientific">Meripilus lineatus</name>
    <dbReference type="NCBI Taxonomy" id="2056292"/>
    <lineage>
        <taxon>Eukaryota</taxon>
        <taxon>Fungi</taxon>
        <taxon>Dikarya</taxon>
        <taxon>Basidiomycota</taxon>
        <taxon>Agaricomycotina</taxon>
        <taxon>Agaricomycetes</taxon>
        <taxon>Polyporales</taxon>
        <taxon>Meripilaceae</taxon>
        <taxon>Meripilus</taxon>
    </lineage>
</organism>
<keyword evidence="4" id="KW-0804">Transcription</keyword>
<evidence type="ECO:0000256" key="6">
    <source>
        <dbReference type="ARBA" id="ARBA00072882"/>
    </source>
</evidence>
<feature type="region of interest" description="Disordered" evidence="7">
    <location>
        <begin position="1"/>
        <end position="109"/>
    </location>
</feature>
<evidence type="ECO:0000256" key="1">
    <source>
        <dbReference type="ARBA" id="ARBA00004123"/>
    </source>
</evidence>
<evidence type="ECO:0000256" key="5">
    <source>
        <dbReference type="ARBA" id="ARBA00023242"/>
    </source>
</evidence>
<dbReference type="InterPro" id="IPR045127">
    <property type="entry name" value="TAF11-like"/>
</dbReference>
<accession>A0AAD5Y9Z7</accession>
<comment type="subcellular location">
    <subcellularLocation>
        <location evidence="1">Nucleus</location>
    </subcellularLocation>
</comment>
<dbReference type="GO" id="GO:0051123">
    <property type="term" value="P:RNA polymerase II preinitiation complex assembly"/>
    <property type="evidence" value="ECO:0007669"/>
    <property type="project" value="InterPro"/>
</dbReference>
<dbReference type="GO" id="GO:0016251">
    <property type="term" value="F:RNA polymerase II general transcription initiation factor activity"/>
    <property type="evidence" value="ECO:0007669"/>
    <property type="project" value="TreeGrafter"/>
</dbReference>
<dbReference type="GO" id="GO:0005669">
    <property type="term" value="C:transcription factor TFIID complex"/>
    <property type="evidence" value="ECO:0007669"/>
    <property type="project" value="InterPro"/>
</dbReference>
<comment type="caution">
    <text evidence="9">The sequence shown here is derived from an EMBL/GenBank/DDBJ whole genome shotgun (WGS) entry which is preliminary data.</text>
</comment>
<dbReference type="FunFam" id="1.10.20.10:FF:000061">
    <property type="entry name" value="TFIID subunit"/>
    <property type="match status" value="1"/>
</dbReference>
<name>A0AAD5Y9Z7_9APHY</name>
<dbReference type="PANTHER" id="PTHR13218">
    <property type="entry name" value="TRANSCRIPTION INITIATION FACTOR TFIID SUBUNIT 11-RELATED"/>
    <property type="match status" value="1"/>
</dbReference>
<dbReference type="AlphaFoldDB" id="A0AAD5Y9Z7"/>
<dbReference type="SUPFAM" id="SSF47113">
    <property type="entry name" value="Histone-fold"/>
    <property type="match status" value="1"/>
</dbReference>
<feature type="compositionally biased region" description="Polar residues" evidence="7">
    <location>
        <begin position="43"/>
        <end position="104"/>
    </location>
</feature>
<evidence type="ECO:0000256" key="4">
    <source>
        <dbReference type="ARBA" id="ARBA00023163"/>
    </source>
</evidence>
<sequence>MSSPFANYPTPERSFIPANPVSRQSSIPPKPAPAKRGRKPKNAGTNSTTASPHPTSGPLPSSSQPTPVQWSGSQGIPGSPTAFTANTSTTSGPSQDPSQPTQPHSIPDLPGVVVAASTRDGTPAVVRPGAAPGEEDVEGEDELLPAMADDDYSAQLSFQSQSKDNLKVLMDNFSHAQYDRFEAYRRHALPKQAVRKVIQQTMGLQVSQPVAQIVAGFSKVFVGEIVEKARAVQERKGETGPLSPDHLREAYRLYQQETGRVGAARPLRSKRLFVR</sequence>